<proteinExistence type="predicted"/>
<accession>X0SHG5</accession>
<sequence>MVLAAAGSNTNAAVDLQISVNGEKEPVDSEFWLEPSQTIELDIWTAIDIPVYEIGYWMLVCDTSVGDISGGVSVHPCMAVAGKTQDTAGVIPPEGEEGIWGIIGWFEMTPVPAGTVLADSFIFHCEGTHA</sequence>
<dbReference type="EMBL" id="BARS01004583">
    <property type="protein sequence ID" value="GAF80458.1"/>
    <property type="molecule type" value="Genomic_DNA"/>
</dbReference>
<reference evidence="1" key="1">
    <citation type="journal article" date="2014" name="Front. Microbiol.">
        <title>High frequency of phylogenetically diverse reductive dehalogenase-homologous genes in deep subseafloor sedimentary metagenomes.</title>
        <authorList>
            <person name="Kawai M."/>
            <person name="Futagami T."/>
            <person name="Toyoda A."/>
            <person name="Takaki Y."/>
            <person name="Nishi S."/>
            <person name="Hori S."/>
            <person name="Arai W."/>
            <person name="Tsubouchi T."/>
            <person name="Morono Y."/>
            <person name="Uchiyama I."/>
            <person name="Ito T."/>
            <person name="Fujiyama A."/>
            <person name="Inagaki F."/>
            <person name="Takami H."/>
        </authorList>
    </citation>
    <scope>NUCLEOTIDE SEQUENCE</scope>
    <source>
        <strain evidence="1">Expedition CK06-06</strain>
    </source>
</reference>
<gene>
    <name evidence="1" type="ORF">S01H1_08959</name>
</gene>
<evidence type="ECO:0000313" key="1">
    <source>
        <dbReference type="EMBL" id="GAF80458.1"/>
    </source>
</evidence>
<comment type="caution">
    <text evidence="1">The sequence shown here is derived from an EMBL/GenBank/DDBJ whole genome shotgun (WGS) entry which is preliminary data.</text>
</comment>
<dbReference type="AlphaFoldDB" id="X0SHG5"/>
<feature type="non-terminal residue" evidence="1">
    <location>
        <position position="130"/>
    </location>
</feature>
<name>X0SHG5_9ZZZZ</name>
<organism evidence="1">
    <name type="scientific">marine sediment metagenome</name>
    <dbReference type="NCBI Taxonomy" id="412755"/>
    <lineage>
        <taxon>unclassified sequences</taxon>
        <taxon>metagenomes</taxon>
        <taxon>ecological metagenomes</taxon>
    </lineage>
</organism>
<protein>
    <submittedName>
        <fullName evidence="1">Uncharacterized protein</fullName>
    </submittedName>
</protein>